<dbReference type="RefSeq" id="XP_002480989.1">
    <property type="nucleotide sequence ID" value="XM_002480944.1"/>
</dbReference>
<gene>
    <name evidence="3" type="ORF">TSTA_037730</name>
</gene>
<dbReference type="InterPro" id="IPR007111">
    <property type="entry name" value="NACHT_NTPase"/>
</dbReference>
<dbReference type="SUPFAM" id="SSF52540">
    <property type="entry name" value="P-loop containing nucleoside triphosphate hydrolases"/>
    <property type="match status" value="1"/>
</dbReference>
<sequence length="890" mass="101467">MGEIKKSPPCLFIEDDTEYKDCLASMWFDELDARRAQVSPAAAETNSWIWEHPVYHEFCRQTAGILWIRGKPGSGKSVLAKSIRSRLLEQSEPQKSQGSLPLIGDWFYHRRRGGRYIQHESFLRSILYHFLHQCPEVFPHYVEAYREMSPRSVVWSTEVLESILVDVCRGSRPVLCVVDAVDEAEGVEILALIKRLTDAAAFSRAKFIVLSRNAVKIEQHIFGLPTIVMEDENQGDIASIIDIGLKLLCEEIHKLDFMTRSSELVFRTRSIPRHATRMRQPRYKSITHALERETQTIKKMRIHLASKAQGSILWAKLVLDKLTRHVVSDPNCSLEELSRSVTHTPQELKEYYKQIVNEMTDRKSADRIQDIRRILMWICAAGEISGVTLEELWEAVAVLKDCVIPSTMEEIWAKRTPIRSYDEFWRKIYSTCGPFIEVYNPGLSAEESRRYQYGASSIVQLMHQSVRDFLCDESSVGCLSFTIDEARDLVKTSLHDYLQRATRKLGGPGAPFDAGQLIEDLENLKLLRYAIDSAKNYFIRCDIAVPNVQLPLRGSPQHDLITALTTNRHAPEAASTYYQNTPSISRGWEMDGLVSTNLLFYVACSQGLVTAVMNMLALKWNTPPYLSGNGEMILYGVLLAASRCRSTKIQVGFYYAGVTQPDERGATATERPARNPDWPSEMPLYMIERTSLPSSHSTTDNFSEQPSISASSTLIESEVSLEERPVNHTYGRNDDDLNFVPRVNLDGDWENLQEQRTLIQERQRRARKLKVAQSHNHFIEKGSLAKDEDEWISIRWEVTLSVRLLHRTITKSLYFREWCSLLDLTCGTKRCQPISDYGMDDGIEFSEEDVEDAIVAALEDNHDADYIGQLESSISKTLRILKAYGRPLSS</sequence>
<protein>
    <recommendedName>
        <fullName evidence="2">NACHT domain-containing protein</fullName>
    </recommendedName>
</protein>
<dbReference type="EMBL" id="EQ962654">
    <property type="protein sequence ID" value="EED20555.1"/>
    <property type="molecule type" value="Genomic_DNA"/>
</dbReference>
<dbReference type="VEuPathDB" id="FungiDB:TSTA_037730"/>
<evidence type="ECO:0000256" key="1">
    <source>
        <dbReference type="ARBA" id="ARBA00022737"/>
    </source>
</evidence>
<keyword evidence="4" id="KW-1185">Reference proteome</keyword>
<dbReference type="eggNOG" id="KOG0504">
    <property type="taxonomic scope" value="Eukaryota"/>
</dbReference>
<feature type="domain" description="NACHT" evidence="2">
    <location>
        <begin position="64"/>
        <end position="212"/>
    </location>
</feature>
<dbReference type="Gene3D" id="3.40.50.300">
    <property type="entry name" value="P-loop containing nucleotide triphosphate hydrolases"/>
    <property type="match status" value="1"/>
</dbReference>
<dbReference type="GeneID" id="8102149"/>
<evidence type="ECO:0000259" key="2">
    <source>
        <dbReference type="PROSITE" id="PS50837"/>
    </source>
</evidence>
<dbReference type="AlphaFoldDB" id="B8M8P2"/>
<name>B8M8P2_TALSN</name>
<dbReference type="PANTHER" id="PTHR10039">
    <property type="entry name" value="AMELOGENIN"/>
    <property type="match status" value="1"/>
</dbReference>
<evidence type="ECO:0000313" key="3">
    <source>
        <dbReference type="EMBL" id="EED20555.1"/>
    </source>
</evidence>
<evidence type="ECO:0000313" key="4">
    <source>
        <dbReference type="Proteomes" id="UP000001745"/>
    </source>
</evidence>
<dbReference type="InterPro" id="IPR056884">
    <property type="entry name" value="NPHP3-like_N"/>
</dbReference>
<dbReference type="Pfam" id="PF24883">
    <property type="entry name" value="NPHP3_N"/>
    <property type="match status" value="1"/>
</dbReference>
<organism evidence="3 4">
    <name type="scientific">Talaromyces stipitatus (strain ATCC 10500 / CBS 375.48 / QM 6759 / NRRL 1006)</name>
    <name type="common">Penicillium stipitatum</name>
    <dbReference type="NCBI Taxonomy" id="441959"/>
    <lineage>
        <taxon>Eukaryota</taxon>
        <taxon>Fungi</taxon>
        <taxon>Dikarya</taxon>
        <taxon>Ascomycota</taxon>
        <taxon>Pezizomycotina</taxon>
        <taxon>Eurotiomycetes</taxon>
        <taxon>Eurotiomycetidae</taxon>
        <taxon>Eurotiales</taxon>
        <taxon>Trichocomaceae</taxon>
        <taxon>Talaromyces</taxon>
        <taxon>Talaromyces sect. Talaromyces</taxon>
    </lineage>
</organism>
<dbReference type="OrthoDB" id="443402at2759"/>
<accession>B8M8P2</accession>
<dbReference type="InParanoid" id="B8M8P2"/>
<dbReference type="Proteomes" id="UP000001745">
    <property type="component" value="Unassembled WGS sequence"/>
</dbReference>
<keyword evidence="1" id="KW-0677">Repeat</keyword>
<dbReference type="PROSITE" id="PS50837">
    <property type="entry name" value="NACHT"/>
    <property type="match status" value="1"/>
</dbReference>
<reference evidence="4" key="1">
    <citation type="journal article" date="2015" name="Genome Announc.">
        <title>Genome sequence of the AIDS-associated pathogen Penicillium marneffei (ATCC18224) and its near taxonomic relative Talaromyces stipitatus (ATCC10500).</title>
        <authorList>
            <person name="Nierman W.C."/>
            <person name="Fedorova-Abrams N.D."/>
            <person name="Andrianopoulos A."/>
        </authorList>
    </citation>
    <scope>NUCLEOTIDE SEQUENCE [LARGE SCALE GENOMIC DNA]</scope>
    <source>
        <strain evidence="4">ATCC 10500 / CBS 375.48 / QM 6759 / NRRL 1006</strain>
    </source>
</reference>
<dbReference type="PhylomeDB" id="B8M8P2"/>
<proteinExistence type="predicted"/>
<dbReference type="PANTHER" id="PTHR10039:SF5">
    <property type="entry name" value="NACHT DOMAIN-CONTAINING PROTEIN"/>
    <property type="match status" value="1"/>
</dbReference>
<dbReference type="HOGENOM" id="CLU_324432_0_0_1"/>
<dbReference type="InterPro" id="IPR027417">
    <property type="entry name" value="P-loop_NTPase"/>
</dbReference>